<dbReference type="AlphaFoldDB" id="A0A9P4UIE4"/>
<dbReference type="PANTHER" id="PTHR43400:SF7">
    <property type="entry name" value="FAD-DEPENDENT OXIDOREDUCTASE 2 FAD BINDING DOMAIN-CONTAINING PROTEIN"/>
    <property type="match status" value="1"/>
</dbReference>
<dbReference type="InterPro" id="IPR050315">
    <property type="entry name" value="FAD-oxidoreductase_2"/>
</dbReference>
<evidence type="ECO:0000256" key="1">
    <source>
        <dbReference type="ARBA" id="ARBA00001974"/>
    </source>
</evidence>
<dbReference type="Proteomes" id="UP000799764">
    <property type="component" value="Unassembled WGS sequence"/>
</dbReference>
<accession>A0A9P4UIE4</accession>
<dbReference type="InterPro" id="IPR003953">
    <property type="entry name" value="FAD-dep_OxRdtase_2_FAD-bd"/>
</dbReference>
<evidence type="ECO:0000313" key="7">
    <source>
        <dbReference type="Proteomes" id="UP000799764"/>
    </source>
</evidence>
<gene>
    <name evidence="6" type="ORF">P171DRAFT_349297</name>
</gene>
<dbReference type="Gene3D" id="3.90.700.10">
    <property type="entry name" value="Succinate dehydrogenase/fumarate reductase flavoprotein, catalytic domain"/>
    <property type="match status" value="1"/>
</dbReference>
<keyword evidence="3" id="KW-0274">FAD</keyword>
<evidence type="ECO:0000259" key="5">
    <source>
        <dbReference type="Pfam" id="PF00890"/>
    </source>
</evidence>
<dbReference type="PANTHER" id="PTHR43400">
    <property type="entry name" value="FUMARATE REDUCTASE"/>
    <property type="match status" value="1"/>
</dbReference>
<keyword evidence="2" id="KW-0285">Flavoprotein</keyword>
<evidence type="ECO:0000256" key="4">
    <source>
        <dbReference type="ARBA" id="ARBA00023002"/>
    </source>
</evidence>
<dbReference type="InterPro" id="IPR036188">
    <property type="entry name" value="FAD/NAD-bd_sf"/>
</dbReference>
<evidence type="ECO:0000256" key="2">
    <source>
        <dbReference type="ARBA" id="ARBA00022630"/>
    </source>
</evidence>
<feature type="non-terminal residue" evidence="6">
    <location>
        <position position="1"/>
    </location>
</feature>
<sequence length="221" mass="23979">EDATMRNYTYAKFGSAIREQPDGIAFQVWDQQAIPWLRSEEYRDEVVRKVWGSTLEELAQKLATDHNLADPSTFVQTIKSYNNAVYANRKGKGNQKWDPSVKDGLSTQSSAKCLSLAKSNWALSLDQGPFMAVKVCCGVTFTFGGLAVNPDTNAVISTAGHEVEGLYCVGEMLGSLFYGNYPGGSGLTSGAVFGRRAGKAAAHFAQNNQSDKKGAFERADV</sequence>
<dbReference type="OrthoDB" id="7777654at2759"/>
<keyword evidence="7" id="KW-1185">Reference proteome</keyword>
<comment type="caution">
    <text evidence="6">The sequence shown here is derived from an EMBL/GenBank/DDBJ whole genome shotgun (WGS) entry which is preliminary data.</text>
</comment>
<dbReference type="Gene3D" id="3.50.50.60">
    <property type="entry name" value="FAD/NAD(P)-binding domain"/>
    <property type="match status" value="1"/>
</dbReference>
<dbReference type="Pfam" id="PF00890">
    <property type="entry name" value="FAD_binding_2"/>
    <property type="match status" value="1"/>
</dbReference>
<organism evidence="6 7">
    <name type="scientific">Karstenula rhodostoma CBS 690.94</name>
    <dbReference type="NCBI Taxonomy" id="1392251"/>
    <lineage>
        <taxon>Eukaryota</taxon>
        <taxon>Fungi</taxon>
        <taxon>Dikarya</taxon>
        <taxon>Ascomycota</taxon>
        <taxon>Pezizomycotina</taxon>
        <taxon>Dothideomycetes</taxon>
        <taxon>Pleosporomycetidae</taxon>
        <taxon>Pleosporales</taxon>
        <taxon>Massarineae</taxon>
        <taxon>Didymosphaeriaceae</taxon>
        <taxon>Karstenula</taxon>
    </lineage>
</organism>
<feature type="domain" description="FAD-dependent oxidoreductase 2 FAD-binding" evidence="5">
    <location>
        <begin position="43"/>
        <end position="185"/>
    </location>
</feature>
<evidence type="ECO:0000313" key="6">
    <source>
        <dbReference type="EMBL" id="KAF2450217.1"/>
    </source>
</evidence>
<dbReference type="SUPFAM" id="SSF51905">
    <property type="entry name" value="FAD/NAD(P)-binding domain"/>
    <property type="match status" value="1"/>
</dbReference>
<dbReference type="SUPFAM" id="SSF56425">
    <property type="entry name" value="Succinate dehydrogenase/fumarate reductase flavoprotein, catalytic domain"/>
    <property type="match status" value="1"/>
</dbReference>
<dbReference type="InterPro" id="IPR027477">
    <property type="entry name" value="Succ_DH/fumarate_Rdtase_cat_sf"/>
</dbReference>
<evidence type="ECO:0000256" key="3">
    <source>
        <dbReference type="ARBA" id="ARBA00022827"/>
    </source>
</evidence>
<protein>
    <recommendedName>
        <fullName evidence="5">FAD-dependent oxidoreductase 2 FAD-binding domain-containing protein</fullName>
    </recommendedName>
</protein>
<dbReference type="EMBL" id="MU001493">
    <property type="protein sequence ID" value="KAF2450217.1"/>
    <property type="molecule type" value="Genomic_DNA"/>
</dbReference>
<proteinExistence type="predicted"/>
<keyword evidence="4" id="KW-0560">Oxidoreductase</keyword>
<dbReference type="GO" id="GO:0016491">
    <property type="term" value="F:oxidoreductase activity"/>
    <property type="evidence" value="ECO:0007669"/>
    <property type="project" value="UniProtKB-KW"/>
</dbReference>
<name>A0A9P4UIE4_9PLEO</name>
<comment type="cofactor">
    <cofactor evidence="1">
        <name>FAD</name>
        <dbReference type="ChEBI" id="CHEBI:57692"/>
    </cofactor>
</comment>
<reference evidence="6" key="1">
    <citation type="journal article" date="2020" name="Stud. Mycol.">
        <title>101 Dothideomycetes genomes: a test case for predicting lifestyles and emergence of pathogens.</title>
        <authorList>
            <person name="Haridas S."/>
            <person name="Albert R."/>
            <person name="Binder M."/>
            <person name="Bloem J."/>
            <person name="Labutti K."/>
            <person name="Salamov A."/>
            <person name="Andreopoulos B."/>
            <person name="Baker S."/>
            <person name="Barry K."/>
            <person name="Bills G."/>
            <person name="Bluhm B."/>
            <person name="Cannon C."/>
            <person name="Castanera R."/>
            <person name="Culley D."/>
            <person name="Daum C."/>
            <person name="Ezra D."/>
            <person name="Gonzalez J."/>
            <person name="Henrissat B."/>
            <person name="Kuo A."/>
            <person name="Liang C."/>
            <person name="Lipzen A."/>
            <person name="Lutzoni F."/>
            <person name="Magnuson J."/>
            <person name="Mondo S."/>
            <person name="Nolan M."/>
            <person name="Ohm R."/>
            <person name="Pangilinan J."/>
            <person name="Park H.-J."/>
            <person name="Ramirez L."/>
            <person name="Alfaro M."/>
            <person name="Sun H."/>
            <person name="Tritt A."/>
            <person name="Yoshinaga Y."/>
            <person name="Zwiers L.-H."/>
            <person name="Turgeon B."/>
            <person name="Goodwin S."/>
            <person name="Spatafora J."/>
            <person name="Crous P."/>
            <person name="Grigoriev I."/>
        </authorList>
    </citation>
    <scope>NUCLEOTIDE SEQUENCE</scope>
    <source>
        <strain evidence="6">CBS 690.94</strain>
    </source>
</reference>